<name>A0A6J4MIM0_9ACTN</name>
<keyword evidence="7 9" id="KW-0472">Membrane</keyword>
<evidence type="ECO:0000256" key="1">
    <source>
        <dbReference type="ARBA" id="ARBA00004651"/>
    </source>
</evidence>
<dbReference type="PROSITE" id="PS01303">
    <property type="entry name" value="BCCT"/>
    <property type="match status" value="1"/>
</dbReference>
<evidence type="ECO:0000256" key="2">
    <source>
        <dbReference type="ARBA" id="ARBA00005658"/>
    </source>
</evidence>
<evidence type="ECO:0000256" key="3">
    <source>
        <dbReference type="ARBA" id="ARBA00022448"/>
    </source>
</evidence>
<feature type="transmembrane region" description="Helical" evidence="9">
    <location>
        <begin position="131"/>
        <end position="152"/>
    </location>
</feature>
<dbReference type="PANTHER" id="PTHR30047">
    <property type="entry name" value="HIGH-AFFINITY CHOLINE TRANSPORT PROTEIN-RELATED"/>
    <property type="match status" value="1"/>
</dbReference>
<keyword evidence="5 9" id="KW-0812">Transmembrane</keyword>
<feature type="transmembrane region" description="Helical" evidence="9">
    <location>
        <begin position="512"/>
        <end position="532"/>
    </location>
</feature>
<dbReference type="AlphaFoldDB" id="A0A6J4MIM0"/>
<feature type="transmembrane region" description="Helical" evidence="9">
    <location>
        <begin position="91"/>
        <end position="111"/>
    </location>
</feature>
<comment type="similarity">
    <text evidence="2">Belongs to the BCCT transporter (TC 2.A.15) family.</text>
</comment>
<gene>
    <name evidence="10" type="ORF">AVDCRST_MAG34-2123</name>
</gene>
<sequence>MRGGVAARRGNQALTPSPAPHIVDAFRTDSASRPTSSETRDGLNRYVRGVDPAIFVGSAVLIASFVGWGIFAPKSLGSVMSSSLGWVIGNFGWAFVLLAFAALALCIFLVLHPWGAIRLGPDDSRPEFGTFSWVSMMFAAGLGAGLLFYGIAEPVSHWTAPPHGLAEPRSDESAALALRYTYFHWGFNGWAMYAVMGGAMAYFSFRKGLPTLVSATFTPILGPNASERPVGRLIDALAIVATLFGTATALGLNGLQLNSGLEYLFGAPKSDAVAVVIIIVVTTLFLLSATSGVEKGINFLANLGAVATIGLFLFFLVVGGSTVLVISQGIESIGTYIVQVLPMSLQTGVGDEQWMAGWTIFYWAWWVSWAPFVGMFVARISRGRTIREFVMGVVAAPTGFGFLWFAVVGGTGIQLQREGRADIVGSLGSPELSLFTALDVLPLPLVSSAVCVVLIALFFISGADAASVVMATMASRGSLAPSKLVIAVLGLLMGGIACAMLLVGGLTALQQAAVLGSVPFTVVLVGVAWCWIKALRADTGVVDDGAVTTPKAGATAAPSGRSRR</sequence>
<reference evidence="10" key="1">
    <citation type="submission" date="2020-02" db="EMBL/GenBank/DDBJ databases">
        <authorList>
            <person name="Meier V. D."/>
        </authorList>
    </citation>
    <scope>NUCLEOTIDE SEQUENCE</scope>
    <source>
        <strain evidence="10">AVDCRST_MAG34</strain>
    </source>
</reference>
<dbReference type="InterPro" id="IPR000060">
    <property type="entry name" value="BCCT_transptr"/>
</dbReference>
<feature type="transmembrane region" description="Helical" evidence="9">
    <location>
        <begin position="272"/>
        <end position="293"/>
    </location>
</feature>
<keyword evidence="4" id="KW-1003">Cell membrane</keyword>
<accession>A0A6J4MIM0</accession>
<proteinExistence type="inferred from homology"/>
<feature type="transmembrane region" description="Helical" evidence="9">
    <location>
        <begin position="484"/>
        <end position="506"/>
    </location>
</feature>
<evidence type="ECO:0000256" key="9">
    <source>
        <dbReference type="SAM" id="Phobius"/>
    </source>
</evidence>
<feature type="transmembrane region" description="Helical" evidence="9">
    <location>
        <begin position="389"/>
        <end position="407"/>
    </location>
</feature>
<evidence type="ECO:0000256" key="6">
    <source>
        <dbReference type="ARBA" id="ARBA00022989"/>
    </source>
</evidence>
<keyword evidence="6 9" id="KW-1133">Transmembrane helix</keyword>
<protein>
    <submittedName>
        <fullName evidence="10">Glycine betaine transporter OpuD</fullName>
    </submittedName>
</protein>
<feature type="transmembrane region" description="Helical" evidence="9">
    <location>
        <begin position="233"/>
        <end position="252"/>
    </location>
</feature>
<evidence type="ECO:0000256" key="7">
    <source>
        <dbReference type="ARBA" id="ARBA00023136"/>
    </source>
</evidence>
<feature type="transmembrane region" description="Helical" evidence="9">
    <location>
        <begin position="300"/>
        <end position="326"/>
    </location>
</feature>
<feature type="transmembrane region" description="Helical" evidence="9">
    <location>
        <begin position="360"/>
        <end position="377"/>
    </location>
</feature>
<keyword evidence="3" id="KW-0813">Transport</keyword>
<organism evidence="10">
    <name type="scientific">uncultured Nocardioidaceae bacterium</name>
    <dbReference type="NCBI Taxonomy" id="253824"/>
    <lineage>
        <taxon>Bacteria</taxon>
        <taxon>Bacillati</taxon>
        <taxon>Actinomycetota</taxon>
        <taxon>Actinomycetes</taxon>
        <taxon>Propionibacteriales</taxon>
        <taxon>Nocardioidaceae</taxon>
        <taxon>environmental samples</taxon>
    </lineage>
</organism>
<dbReference type="GO" id="GO:0022857">
    <property type="term" value="F:transmembrane transporter activity"/>
    <property type="evidence" value="ECO:0007669"/>
    <property type="project" value="InterPro"/>
</dbReference>
<feature type="transmembrane region" description="Helical" evidence="9">
    <location>
        <begin position="445"/>
        <end position="472"/>
    </location>
</feature>
<dbReference type="EMBL" id="CADCUI010000052">
    <property type="protein sequence ID" value="CAA9356420.1"/>
    <property type="molecule type" value="Genomic_DNA"/>
</dbReference>
<feature type="region of interest" description="Disordered" evidence="8">
    <location>
        <begin position="1"/>
        <end position="21"/>
    </location>
</feature>
<feature type="transmembrane region" description="Helical" evidence="9">
    <location>
        <begin position="182"/>
        <end position="203"/>
    </location>
</feature>
<evidence type="ECO:0000256" key="4">
    <source>
        <dbReference type="ARBA" id="ARBA00022475"/>
    </source>
</evidence>
<dbReference type="Pfam" id="PF02028">
    <property type="entry name" value="BCCT"/>
    <property type="match status" value="1"/>
</dbReference>
<dbReference type="PANTHER" id="PTHR30047:SF7">
    <property type="entry name" value="HIGH-AFFINITY CHOLINE TRANSPORT PROTEIN"/>
    <property type="match status" value="1"/>
</dbReference>
<evidence type="ECO:0000313" key="10">
    <source>
        <dbReference type="EMBL" id="CAA9356420.1"/>
    </source>
</evidence>
<feature type="transmembrane region" description="Helical" evidence="9">
    <location>
        <begin position="53"/>
        <end position="71"/>
    </location>
</feature>
<dbReference type="NCBIfam" id="TIGR00842">
    <property type="entry name" value="bcct"/>
    <property type="match status" value="1"/>
</dbReference>
<evidence type="ECO:0000256" key="8">
    <source>
        <dbReference type="SAM" id="MobiDB-lite"/>
    </source>
</evidence>
<evidence type="ECO:0000256" key="5">
    <source>
        <dbReference type="ARBA" id="ARBA00022692"/>
    </source>
</evidence>
<comment type="subcellular location">
    <subcellularLocation>
        <location evidence="1">Cell membrane</location>
        <topology evidence="1">Multi-pass membrane protein</topology>
    </subcellularLocation>
</comment>
<dbReference type="InterPro" id="IPR018093">
    <property type="entry name" value="BCCT_CS"/>
</dbReference>
<dbReference type="GO" id="GO:0005886">
    <property type="term" value="C:plasma membrane"/>
    <property type="evidence" value="ECO:0007669"/>
    <property type="project" value="UniProtKB-SubCell"/>
</dbReference>